<evidence type="ECO:0000259" key="4">
    <source>
        <dbReference type="PROSITE" id="PS51925"/>
    </source>
</evidence>
<feature type="transmembrane region" description="Helical" evidence="3">
    <location>
        <begin position="167"/>
        <end position="196"/>
    </location>
</feature>
<dbReference type="InterPro" id="IPR044839">
    <property type="entry name" value="NDR1-like"/>
</dbReference>
<dbReference type="GO" id="GO:0005886">
    <property type="term" value="C:plasma membrane"/>
    <property type="evidence" value="ECO:0007669"/>
    <property type="project" value="TreeGrafter"/>
</dbReference>
<protein>
    <recommendedName>
        <fullName evidence="4">DM2 domain-containing protein</fullName>
    </recommendedName>
</protein>
<dbReference type="AlphaFoldDB" id="A0A9E7FF75"/>
<accession>A0A9E7FF75</accession>
<dbReference type="InterPro" id="IPR003121">
    <property type="entry name" value="SWIB_MDM2_domain"/>
</dbReference>
<comment type="subcellular location">
    <subcellularLocation>
        <location evidence="1">Membrane</location>
    </subcellularLocation>
</comment>
<reference evidence="5" key="1">
    <citation type="submission" date="2022-05" db="EMBL/GenBank/DDBJ databases">
        <title>The Musa troglodytarum L. genome provides insights into the mechanism of non-climacteric behaviour and enrichment of carotenoids.</title>
        <authorList>
            <person name="Wang J."/>
        </authorList>
    </citation>
    <scope>NUCLEOTIDE SEQUENCE</scope>
    <source>
        <tissue evidence="5">Leaf</tissue>
    </source>
</reference>
<evidence type="ECO:0000256" key="3">
    <source>
        <dbReference type="SAM" id="Phobius"/>
    </source>
</evidence>
<dbReference type="InterPro" id="IPR019835">
    <property type="entry name" value="SWIB_domain"/>
</dbReference>
<dbReference type="PANTHER" id="PTHR31234:SF66">
    <property type="entry name" value="LATE EMBRYOGENESIS ABUNDANT PROTEIN"/>
    <property type="match status" value="1"/>
</dbReference>
<dbReference type="Pfam" id="PF02201">
    <property type="entry name" value="SWIB"/>
    <property type="match status" value="1"/>
</dbReference>
<dbReference type="GO" id="GO:0098542">
    <property type="term" value="P:defense response to other organism"/>
    <property type="evidence" value="ECO:0007669"/>
    <property type="project" value="InterPro"/>
</dbReference>
<dbReference type="Proteomes" id="UP001055439">
    <property type="component" value="Chromosome 3"/>
</dbReference>
<dbReference type="InterPro" id="IPR036885">
    <property type="entry name" value="SWIB_MDM2_dom_sf"/>
</dbReference>
<name>A0A9E7FF75_9LILI</name>
<dbReference type="EMBL" id="CP097505">
    <property type="protein sequence ID" value="URD92838.1"/>
    <property type="molecule type" value="Genomic_DNA"/>
</dbReference>
<evidence type="ECO:0000313" key="5">
    <source>
        <dbReference type="EMBL" id="URD92838.1"/>
    </source>
</evidence>
<organism evidence="5 6">
    <name type="scientific">Musa troglodytarum</name>
    <name type="common">fe'i banana</name>
    <dbReference type="NCBI Taxonomy" id="320322"/>
    <lineage>
        <taxon>Eukaryota</taxon>
        <taxon>Viridiplantae</taxon>
        <taxon>Streptophyta</taxon>
        <taxon>Embryophyta</taxon>
        <taxon>Tracheophyta</taxon>
        <taxon>Spermatophyta</taxon>
        <taxon>Magnoliopsida</taxon>
        <taxon>Liliopsida</taxon>
        <taxon>Zingiberales</taxon>
        <taxon>Musaceae</taxon>
        <taxon>Musa</taxon>
    </lineage>
</organism>
<gene>
    <name evidence="5" type="ORF">MUK42_01401</name>
</gene>
<keyword evidence="3" id="KW-0812">Transmembrane</keyword>
<evidence type="ECO:0000313" key="6">
    <source>
        <dbReference type="Proteomes" id="UP001055439"/>
    </source>
</evidence>
<dbReference type="SUPFAM" id="SSF47592">
    <property type="entry name" value="SWIB/MDM2 domain"/>
    <property type="match status" value="1"/>
</dbReference>
<dbReference type="CDD" id="cd10567">
    <property type="entry name" value="SWIB-MDM2_like"/>
    <property type="match status" value="1"/>
</dbReference>
<evidence type="ECO:0000256" key="1">
    <source>
        <dbReference type="ARBA" id="ARBA00004370"/>
    </source>
</evidence>
<dbReference type="OrthoDB" id="1875580at2759"/>
<sequence>MSRVLGGCRLLMAAARAGTKEVAATPAAVSAAASKPKVGLLKPRPISPAMKKFLGVPEISRIEAVKKIWEHIKANQLQNPINKREIRCDEKLKSIFNGRDKGKEDTKPWTMRGSKNPGTGLLLPCALPAFTIRNTARQQQQHIPACRSSQPVMTKLYAKRPKGTNPLIWIVAIVCAILAIAVIVTGIVVFAIYVIYQPKMPYIKVAYAHLDQLGYDPSGLLEIRMALKVVAENDNKKAVASFSDATFVLRFHGIDVAVLQTDPFDVAKNSSAELDYLFQSSPIPLDKEGMEAMRVALNRGIVPFDFGGHARTRWRVGIFFSVRFWARISCLLNFVYSNGSTVALDCSSKSR</sequence>
<keyword evidence="6" id="KW-1185">Reference proteome</keyword>
<dbReference type="PROSITE" id="PS51925">
    <property type="entry name" value="SWIB_MDM2"/>
    <property type="match status" value="1"/>
</dbReference>
<evidence type="ECO:0000256" key="2">
    <source>
        <dbReference type="ARBA" id="ARBA00023136"/>
    </source>
</evidence>
<keyword evidence="3" id="KW-1133">Transmembrane helix</keyword>
<dbReference type="PANTHER" id="PTHR31234">
    <property type="entry name" value="LATE EMBRYOGENESIS ABUNDANT (LEA) HYDROXYPROLINE-RICH GLYCOPROTEIN FAMILY"/>
    <property type="match status" value="1"/>
</dbReference>
<dbReference type="Gene3D" id="1.10.245.10">
    <property type="entry name" value="SWIB/MDM2 domain"/>
    <property type="match status" value="1"/>
</dbReference>
<proteinExistence type="predicted"/>
<dbReference type="SMART" id="SM00151">
    <property type="entry name" value="SWIB"/>
    <property type="match status" value="1"/>
</dbReference>
<feature type="domain" description="DM2" evidence="4">
    <location>
        <begin position="39"/>
        <end position="119"/>
    </location>
</feature>
<keyword evidence="2 3" id="KW-0472">Membrane</keyword>